<name>A0A382AVM5_9ZZZZ</name>
<sequence length="715" mass="80672">MMQVRQLNILFFFFIIIFFSTSFPIKANTITQPYGLFFVQDNELGEGKEIFKAPTLKTDVSVNAQGLLTTTTVKQYFINPTNTFMEATYLFPLPDKSAVDHLLMKVGDRLIEGVIQEKEEAEQTYQKAKESGKKTSLVSSSRSNVFKTKLANIAPGELIVIEIRYHDTVSFQNGNYSLRIPTVINHRYLHPKKTKNKKEEKIEEDFAFDPEIHSPINEQTAYTINPYSIQVNLNTGFAITPPESIEPLEIEKISDSHFRISLADGTMPSTKDFVLSFSPVTSKDPYIQIYGEEVDDDLYLYGLINPQIEPEDLQLMEKTAITVVADISGSMSGASLRQMQSLLIGFINQLPEYHHLNIIAFNDDHFKLFGKPKQANASTKMQALRFVKALVAEKGTNMLPPVYEAILENTDLPMKQQIVLMTDGDIGFETEMMSVVHEHIGNKRLHVVGIGSAPNNFLVKNLAKVGGGTHLYGGGGRHTLEGYKYSGEEFNKKKAQDLLFKINRPVIENLSLVMMRNHEILPKQFPDVLANEPITFFMKFPYTRLDDLTKPLTLKGNKHSRSWKFSITKDQIQEGQFLDQLWAREKIDSLSFLRAIGFLDHMGFEKKVIDLALQHQLVTKFTSLVAVDENISRNPSDPIYSHRIAQNIPEGWVDPEVMKQATSLQSLLSGPNAIDALSMEPLDMLQAPKSLQVLFVQTATGKDLFYLLACILLSG</sequence>
<dbReference type="PANTHER" id="PTHR45737:SF6">
    <property type="entry name" value="VON WILLEBRAND FACTOR A DOMAIN-CONTAINING PROTEIN 5A"/>
    <property type="match status" value="1"/>
</dbReference>
<dbReference type="PROSITE" id="PS51468">
    <property type="entry name" value="VIT"/>
    <property type="match status" value="1"/>
</dbReference>
<feature type="non-terminal residue" evidence="3">
    <location>
        <position position="715"/>
    </location>
</feature>
<gene>
    <name evidence="3" type="ORF">METZ01_LOCUS157947</name>
</gene>
<dbReference type="Pfam" id="PF08487">
    <property type="entry name" value="VIT"/>
    <property type="match status" value="1"/>
</dbReference>
<organism evidence="3">
    <name type="scientific">marine metagenome</name>
    <dbReference type="NCBI Taxonomy" id="408172"/>
    <lineage>
        <taxon>unclassified sequences</taxon>
        <taxon>metagenomes</taxon>
        <taxon>ecological metagenomes</taxon>
    </lineage>
</organism>
<dbReference type="InterPro" id="IPR036465">
    <property type="entry name" value="vWFA_dom_sf"/>
</dbReference>
<dbReference type="InterPro" id="IPR002035">
    <property type="entry name" value="VWF_A"/>
</dbReference>
<dbReference type="SMART" id="SM00327">
    <property type="entry name" value="VWA"/>
    <property type="match status" value="1"/>
</dbReference>
<evidence type="ECO:0008006" key="4">
    <source>
        <dbReference type="Google" id="ProtNLM"/>
    </source>
</evidence>
<dbReference type="PROSITE" id="PS50234">
    <property type="entry name" value="VWFA"/>
    <property type="match status" value="1"/>
</dbReference>
<evidence type="ECO:0000259" key="1">
    <source>
        <dbReference type="PROSITE" id="PS50234"/>
    </source>
</evidence>
<protein>
    <recommendedName>
        <fullName evidence="4">VIT domain-containing protein</fullName>
    </recommendedName>
</protein>
<dbReference type="PANTHER" id="PTHR45737">
    <property type="entry name" value="VON WILLEBRAND FACTOR A DOMAIN-CONTAINING PROTEIN 5A"/>
    <property type="match status" value="1"/>
</dbReference>
<dbReference type="SMART" id="SM00609">
    <property type="entry name" value="VIT"/>
    <property type="match status" value="1"/>
</dbReference>
<dbReference type="Gene3D" id="3.40.50.410">
    <property type="entry name" value="von Willebrand factor, type A domain"/>
    <property type="match status" value="1"/>
</dbReference>
<feature type="domain" description="VWFA" evidence="1">
    <location>
        <begin position="320"/>
        <end position="510"/>
    </location>
</feature>
<dbReference type="EMBL" id="UINC01026867">
    <property type="protein sequence ID" value="SVB05093.1"/>
    <property type="molecule type" value="Genomic_DNA"/>
</dbReference>
<accession>A0A382AVM5</accession>
<dbReference type="InterPro" id="IPR013694">
    <property type="entry name" value="VIT"/>
</dbReference>
<reference evidence="3" key="1">
    <citation type="submission" date="2018-05" db="EMBL/GenBank/DDBJ databases">
        <authorList>
            <person name="Lanie J.A."/>
            <person name="Ng W.-L."/>
            <person name="Kazmierczak K.M."/>
            <person name="Andrzejewski T.M."/>
            <person name="Davidsen T.M."/>
            <person name="Wayne K.J."/>
            <person name="Tettelin H."/>
            <person name="Glass J.I."/>
            <person name="Rusch D."/>
            <person name="Podicherti R."/>
            <person name="Tsui H.-C.T."/>
            <person name="Winkler M.E."/>
        </authorList>
    </citation>
    <scope>NUCLEOTIDE SEQUENCE</scope>
</reference>
<dbReference type="AlphaFoldDB" id="A0A382AVM5"/>
<dbReference type="SUPFAM" id="SSF53300">
    <property type="entry name" value="vWA-like"/>
    <property type="match status" value="1"/>
</dbReference>
<proteinExistence type="predicted"/>
<dbReference type="Pfam" id="PF13768">
    <property type="entry name" value="VWA_3"/>
    <property type="match status" value="1"/>
</dbReference>
<evidence type="ECO:0000313" key="3">
    <source>
        <dbReference type="EMBL" id="SVB05093.1"/>
    </source>
</evidence>
<feature type="domain" description="VIT" evidence="2">
    <location>
        <begin position="39"/>
        <end position="167"/>
    </location>
</feature>
<evidence type="ECO:0000259" key="2">
    <source>
        <dbReference type="PROSITE" id="PS51468"/>
    </source>
</evidence>